<keyword evidence="1" id="KW-0805">Transcription regulation</keyword>
<dbReference type="EMBL" id="JACHXF010000017">
    <property type="protein sequence ID" value="MBB3098963.1"/>
    <property type="molecule type" value="Genomic_DNA"/>
</dbReference>
<evidence type="ECO:0000313" key="5">
    <source>
        <dbReference type="EMBL" id="MBB3098963.1"/>
    </source>
</evidence>
<dbReference type="PROSITE" id="PS50043">
    <property type="entry name" value="HTH_LUXR_2"/>
    <property type="match status" value="1"/>
</dbReference>
<evidence type="ECO:0000256" key="3">
    <source>
        <dbReference type="ARBA" id="ARBA00023163"/>
    </source>
</evidence>
<organism evidence="5 6">
    <name type="scientific">Actinoplanes campanulatus</name>
    <dbReference type="NCBI Taxonomy" id="113559"/>
    <lineage>
        <taxon>Bacteria</taxon>
        <taxon>Bacillati</taxon>
        <taxon>Actinomycetota</taxon>
        <taxon>Actinomycetes</taxon>
        <taxon>Micromonosporales</taxon>
        <taxon>Micromonosporaceae</taxon>
        <taxon>Actinoplanes</taxon>
    </lineage>
</organism>
<evidence type="ECO:0000256" key="1">
    <source>
        <dbReference type="ARBA" id="ARBA00023015"/>
    </source>
</evidence>
<dbReference type="Proteomes" id="UP000590749">
    <property type="component" value="Unassembled WGS sequence"/>
</dbReference>
<evidence type="ECO:0000259" key="4">
    <source>
        <dbReference type="PROSITE" id="PS50043"/>
    </source>
</evidence>
<dbReference type="SMART" id="SM00421">
    <property type="entry name" value="HTH_LUXR"/>
    <property type="match status" value="1"/>
</dbReference>
<accession>A0A7W5FHS4</accession>
<evidence type="ECO:0000256" key="2">
    <source>
        <dbReference type="ARBA" id="ARBA00023125"/>
    </source>
</evidence>
<keyword evidence="2 5" id="KW-0238">DNA-binding</keyword>
<reference evidence="5 6" key="1">
    <citation type="submission" date="2020-08" db="EMBL/GenBank/DDBJ databases">
        <title>Genomic Encyclopedia of Type Strains, Phase III (KMG-III): the genomes of soil and plant-associated and newly described type strains.</title>
        <authorList>
            <person name="Whitman W."/>
        </authorList>
    </citation>
    <scope>NUCLEOTIDE SEQUENCE [LARGE SCALE GENOMIC DNA]</scope>
    <source>
        <strain evidence="5 6">CECT 3287</strain>
    </source>
</reference>
<dbReference type="CDD" id="cd06170">
    <property type="entry name" value="LuxR_C_like"/>
    <property type="match status" value="1"/>
</dbReference>
<dbReference type="SUPFAM" id="SSF46894">
    <property type="entry name" value="C-terminal effector domain of the bipartite response regulators"/>
    <property type="match status" value="1"/>
</dbReference>
<feature type="domain" description="HTH luxR-type" evidence="4">
    <location>
        <begin position="4"/>
        <end position="69"/>
    </location>
</feature>
<dbReference type="PANTHER" id="PTHR44688:SF16">
    <property type="entry name" value="DNA-BINDING TRANSCRIPTIONAL ACTIVATOR DEVR_DOSR"/>
    <property type="match status" value="1"/>
</dbReference>
<dbReference type="Pfam" id="PF00196">
    <property type="entry name" value="GerE"/>
    <property type="match status" value="1"/>
</dbReference>
<keyword evidence="3" id="KW-0804">Transcription</keyword>
<dbReference type="InterPro" id="IPR000792">
    <property type="entry name" value="Tscrpt_reg_LuxR_C"/>
</dbReference>
<dbReference type="RefSeq" id="WP_183225051.1">
    <property type="nucleotide sequence ID" value="NZ_BMPW01000020.1"/>
</dbReference>
<dbReference type="PANTHER" id="PTHR44688">
    <property type="entry name" value="DNA-BINDING TRANSCRIPTIONAL ACTIVATOR DEVR_DOSR"/>
    <property type="match status" value="1"/>
</dbReference>
<dbReference type="GO" id="GO:0003677">
    <property type="term" value="F:DNA binding"/>
    <property type="evidence" value="ECO:0007669"/>
    <property type="project" value="UniProtKB-KW"/>
</dbReference>
<comment type="caution">
    <text evidence="5">The sequence shown here is derived from an EMBL/GenBank/DDBJ whole genome shotgun (WGS) entry which is preliminary data.</text>
</comment>
<keyword evidence="6" id="KW-1185">Reference proteome</keyword>
<protein>
    <submittedName>
        <fullName evidence="5">DNA-binding CsgD family transcriptional regulator</fullName>
    </submittedName>
</protein>
<dbReference type="InterPro" id="IPR016032">
    <property type="entry name" value="Sig_transdc_resp-reg_C-effctor"/>
</dbReference>
<evidence type="ECO:0000313" key="6">
    <source>
        <dbReference type="Proteomes" id="UP000590749"/>
    </source>
</evidence>
<sequence length="72" mass="7818">MTGYTGAAGQLTRRQRQVLDQVAAGFTRREIAVRLGISPETVKRHIEDILARMDARNAAQAVAKARRAGALS</sequence>
<dbReference type="GO" id="GO:0006355">
    <property type="term" value="P:regulation of DNA-templated transcription"/>
    <property type="evidence" value="ECO:0007669"/>
    <property type="project" value="InterPro"/>
</dbReference>
<dbReference type="InterPro" id="IPR036388">
    <property type="entry name" value="WH-like_DNA-bd_sf"/>
</dbReference>
<proteinExistence type="predicted"/>
<dbReference type="Gene3D" id="1.10.10.10">
    <property type="entry name" value="Winged helix-like DNA-binding domain superfamily/Winged helix DNA-binding domain"/>
    <property type="match status" value="1"/>
</dbReference>
<dbReference type="AlphaFoldDB" id="A0A7W5FHS4"/>
<gene>
    <name evidence="5" type="ORF">FHR83_006669</name>
</gene>
<name>A0A7W5FHS4_9ACTN</name>
<dbReference type="PRINTS" id="PR00038">
    <property type="entry name" value="HTHLUXR"/>
</dbReference>